<protein>
    <submittedName>
        <fullName evidence="2">Uncharacterized protein</fullName>
    </submittedName>
</protein>
<dbReference type="EMBL" id="CP036279">
    <property type="protein sequence ID" value="QDU61121.1"/>
    <property type="molecule type" value="Genomic_DNA"/>
</dbReference>
<feature type="transmembrane region" description="Helical" evidence="1">
    <location>
        <begin position="152"/>
        <end position="173"/>
    </location>
</feature>
<sequence>MTSESFQRGLPWAIRYALRRVRFWLVTVATFDGIALAALGIVLVGWLSLVVDFGFEPDLPTRVVLLAFGLGAIVWLTFRYVVARLLARPNDRQLAMLLERRLPELGDRLVTAIELLNGPHPFSDPFVVEATMQANERLEGFSMRRILRISNVWRHGLLLLAALAITLTLVSTFPVTASTWFERVALLRPIRYPRATHLLFDHFEDGTAKVAKGRDFEFNLAADPDGVVPERVRLKFWMRESGTSGSSYLTKIGSHRFRHVFQDVLEPITFWVRGGDDSSDYLRLIVVEAPVLEKVTLHSDYPAHTRLGERETELTGGQIPLPFGTQATLTLGCNKPLQSMRCLVGEEEMPIERLDERTFSVRFPVEQSLALRITYEDIDGIGPEETFPIDIISVPDEAPYVQASPEGIGTSVTPRARLPIRLSVKDDHGIADLAFRVRRGRSESASSEPTNEESASEEELVPIAMAEPLSRKVRVLGVFDLLERDLSANETLSLSVQATDGDLLTGPKTGTSETFPFRVVTAEDLLSLLSQRELALRQRFEQIIRELVEAREGLEPLHDEQSATPTRRRLHVERILHRLRKSENEVGGVLGDFREIALEIDNNRIESDALRQRLASGIIRPLDAMTGEDFPACKSVLASLRDAPEGDIAEPLQVAEAHLDRLIRTARSILESMEKMESFNEVVALLKQILEDQEELTEKTRLERKKRVLDLLR</sequence>
<feature type="transmembrane region" description="Helical" evidence="1">
    <location>
        <begin position="63"/>
        <end position="82"/>
    </location>
</feature>
<dbReference type="RefSeq" id="WP_145257755.1">
    <property type="nucleotide sequence ID" value="NZ_CP036279.1"/>
</dbReference>
<dbReference type="KEGG" id="knv:Pan216_19750"/>
<accession>A0A518B2A3</accession>
<dbReference type="OrthoDB" id="256197at2"/>
<organism evidence="2 3">
    <name type="scientific">Kolteria novifilia</name>
    <dbReference type="NCBI Taxonomy" id="2527975"/>
    <lineage>
        <taxon>Bacteria</taxon>
        <taxon>Pseudomonadati</taxon>
        <taxon>Planctomycetota</taxon>
        <taxon>Planctomycetia</taxon>
        <taxon>Kolteriales</taxon>
        <taxon>Kolteriaceae</taxon>
        <taxon>Kolteria</taxon>
    </lineage>
</organism>
<keyword evidence="1" id="KW-1133">Transmembrane helix</keyword>
<proteinExistence type="predicted"/>
<dbReference type="AlphaFoldDB" id="A0A518B2A3"/>
<name>A0A518B2A3_9BACT</name>
<keyword evidence="1" id="KW-0472">Membrane</keyword>
<gene>
    <name evidence="2" type="ORF">Pan216_19750</name>
</gene>
<keyword evidence="1" id="KW-0812">Transmembrane</keyword>
<keyword evidence="3" id="KW-1185">Reference proteome</keyword>
<feature type="transmembrane region" description="Helical" evidence="1">
    <location>
        <begin position="21"/>
        <end position="51"/>
    </location>
</feature>
<reference evidence="2 3" key="1">
    <citation type="submission" date="2019-02" db="EMBL/GenBank/DDBJ databases">
        <title>Deep-cultivation of Planctomycetes and their phenomic and genomic characterization uncovers novel biology.</title>
        <authorList>
            <person name="Wiegand S."/>
            <person name="Jogler M."/>
            <person name="Boedeker C."/>
            <person name="Pinto D."/>
            <person name="Vollmers J."/>
            <person name="Rivas-Marin E."/>
            <person name="Kohn T."/>
            <person name="Peeters S.H."/>
            <person name="Heuer A."/>
            <person name="Rast P."/>
            <person name="Oberbeckmann S."/>
            <person name="Bunk B."/>
            <person name="Jeske O."/>
            <person name="Meyerdierks A."/>
            <person name="Storesund J.E."/>
            <person name="Kallscheuer N."/>
            <person name="Luecker S."/>
            <person name="Lage O.M."/>
            <person name="Pohl T."/>
            <person name="Merkel B.J."/>
            <person name="Hornburger P."/>
            <person name="Mueller R.-W."/>
            <person name="Bruemmer F."/>
            <person name="Labrenz M."/>
            <person name="Spormann A.M."/>
            <person name="Op den Camp H."/>
            <person name="Overmann J."/>
            <person name="Amann R."/>
            <person name="Jetten M.S.M."/>
            <person name="Mascher T."/>
            <person name="Medema M.H."/>
            <person name="Devos D.P."/>
            <person name="Kaster A.-K."/>
            <person name="Ovreas L."/>
            <person name="Rohde M."/>
            <person name="Galperin M.Y."/>
            <person name="Jogler C."/>
        </authorList>
    </citation>
    <scope>NUCLEOTIDE SEQUENCE [LARGE SCALE GENOMIC DNA]</scope>
    <source>
        <strain evidence="2 3">Pan216</strain>
    </source>
</reference>
<evidence type="ECO:0000313" key="2">
    <source>
        <dbReference type="EMBL" id="QDU61121.1"/>
    </source>
</evidence>
<dbReference type="Proteomes" id="UP000317093">
    <property type="component" value="Chromosome"/>
</dbReference>
<evidence type="ECO:0000256" key="1">
    <source>
        <dbReference type="SAM" id="Phobius"/>
    </source>
</evidence>
<evidence type="ECO:0000313" key="3">
    <source>
        <dbReference type="Proteomes" id="UP000317093"/>
    </source>
</evidence>